<evidence type="ECO:0000256" key="2">
    <source>
        <dbReference type="ARBA" id="ARBA00023315"/>
    </source>
</evidence>
<dbReference type="SUPFAM" id="SSF55729">
    <property type="entry name" value="Acyl-CoA N-acyltransferases (Nat)"/>
    <property type="match status" value="1"/>
</dbReference>
<dbReference type="InterPro" id="IPR016181">
    <property type="entry name" value="Acyl_CoA_acyltransferase"/>
</dbReference>
<organism evidence="4">
    <name type="scientific">uncultured Solirubrobacteraceae bacterium</name>
    <dbReference type="NCBI Taxonomy" id="1162706"/>
    <lineage>
        <taxon>Bacteria</taxon>
        <taxon>Bacillati</taxon>
        <taxon>Actinomycetota</taxon>
        <taxon>Thermoleophilia</taxon>
        <taxon>Solirubrobacterales</taxon>
        <taxon>Solirubrobacteraceae</taxon>
        <taxon>environmental samples</taxon>
    </lineage>
</organism>
<reference evidence="4" key="1">
    <citation type="submission" date="2020-02" db="EMBL/GenBank/DDBJ databases">
        <authorList>
            <person name="Meier V. D."/>
        </authorList>
    </citation>
    <scope>NUCLEOTIDE SEQUENCE</scope>
    <source>
        <strain evidence="4">AVDCRST_MAG67</strain>
    </source>
</reference>
<dbReference type="EMBL" id="CADCVQ010000140">
    <property type="protein sequence ID" value="CAA9520198.1"/>
    <property type="molecule type" value="Genomic_DNA"/>
</dbReference>
<dbReference type="PANTHER" id="PTHR43877:SF2">
    <property type="entry name" value="AMINOALKYLPHOSPHONATE N-ACETYLTRANSFERASE-RELATED"/>
    <property type="match status" value="1"/>
</dbReference>
<evidence type="ECO:0000259" key="3">
    <source>
        <dbReference type="PROSITE" id="PS51186"/>
    </source>
</evidence>
<dbReference type="PROSITE" id="PS51186">
    <property type="entry name" value="GNAT"/>
    <property type="match status" value="1"/>
</dbReference>
<dbReference type="InterPro" id="IPR000182">
    <property type="entry name" value="GNAT_dom"/>
</dbReference>
<protein>
    <recommendedName>
        <fullName evidence="3">N-acetyltransferase domain-containing protein</fullName>
    </recommendedName>
</protein>
<name>A0A6J4TE32_9ACTN</name>
<keyword evidence="1" id="KW-0808">Transferase</keyword>
<accession>A0A6J4TE32</accession>
<dbReference type="AlphaFoldDB" id="A0A6J4TE32"/>
<proteinExistence type="predicted"/>
<dbReference type="Pfam" id="PF00583">
    <property type="entry name" value="Acetyltransf_1"/>
    <property type="match status" value="1"/>
</dbReference>
<dbReference type="Gene3D" id="3.40.630.30">
    <property type="match status" value="1"/>
</dbReference>
<feature type="domain" description="N-acetyltransferase" evidence="3">
    <location>
        <begin position="6"/>
        <end position="173"/>
    </location>
</feature>
<dbReference type="GO" id="GO:0016747">
    <property type="term" value="F:acyltransferase activity, transferring groups other than amino-acyl groups"/>
    <property type="evidence" value="ECO:0007669"/>
    <property type="project" value="InterPro"/>
</dbReference>
<dbReference type="InterPro" id="IPR050832">
    <property type="entry name" value="Bact_Acetyltransf"/>
</dbReference>
<dbReference type="PANTHER" id="PTHR43877">
    <property type="entry name" value="AMINOALKYLPHOSPHONATE N-ACETYLTRANSFERASE-RELATED-RELATED"/>
    <property type="match status" value="1"/>
</dbReference>
<dbReference type="CDD" id="cd04301">
    <property type="entry name" value="NAT_SF"/>
    <property type="match status" value="1"/>
</dbReference>
<evidence type="ECO:0000313" key="4">
    <source>
        <dbReference type="EMBL" id="CAA9520198.1"/>
    </source>
</evidence>
<sequence>MSDAKFTIRAAKTSDLGTIADNLVEGLSTYRGWTPKAWNPPARTEMLIGLLQRFPRDGSWAHVAMTGTAPAGHIMIRPDRDDADAPRPDVALLAQLFVREQHWGSGLARQLHALGVADMAERGFASGRLLVASGHARAQAFYVRQGWRPTGGLETSGELGLQLAEYVLELGRG</sequence>
<keyword evidence="2" id="KW-0012">Acyltransferase</keyword>
<evidence type="ECO:0000256" key="1">
    <source>
        <dbReference type="ARBA" id="ARBA00022679"/>
    </source>
</evidence>
<gene>
    <name evidence="4" type="ORF">AVDCRST_MAG67-3265</name>
</gene>